<name>A0A9J6ZCP2_9BACL</name>
<dbReference type="EMBL" id="CP097899">
    <property type="protein sequence ID" value="URN93950.1"/>
    <property type="molecule type" value="Genomic_DNA"/>
</dbReference>
<sequence length="247" mass="27853">MKLKKTIIIAITLFLLSSSFLVASDNVTSYLFKGKLFINNEIVNLKQDIFSINGSVYVPVRALVEKMRGNISYNKSNQTVHIEEANSLDKKSTVNKTIKNDQFTLSAFSSKSTFKYGDQIELWSRITNHTEHSINILHGESLIEYSITDVNGFTSKENYGLALLPSSYQSGDELHSNIKQNSFLTYNLNKIGLDNKDDIYSFYNESARPSVLPRGDYIITVTAKYTIDGDDTHKIKTLEVAIPLTIE</sequence>
<dbReference type="AlphaFoldDB" id="A0A9J6ZCP2"/>
<organism evidence="3 4">
    <name type="scientific">Candidatus Pristimantibacillus lignocellulolyticus</name>
    <dbReference type="NCBI Taxonomy" id="2994561"/>
    <lineage>
        <taxon>Bacteria</taxon>
        <taxon>Bacillati</taxon>
        <taxon>Bacillota</taxon>
        <taxon>Bacilli</taxon>
        <taxon>Bacillales</taxon>
        <taxon>Paenibacillaceae</taxon>
        <taxon>Candidatus Pristimantibacillus</taxon>
    </lineage>
</organism>
<evidence type="ECO:0000256" key="1">
    <source>
        <dbReference type="SAM" id="SignalP"/>
    </source>
</evidence>
<dbReference type="Proteomes" id="UP001056756">
    <property type="component" value="Chromosome"/>
</dbReference>
<evidence type="ECO:0000313" key="3">
    <source>
        <dbReference type="EMBL" id="URN93950.1"/>
    </source>
</evidence>
<evidence type="ECO:0000313" key="4">
    <source>
        <dbReference type="Proteomes" id="UP001056756"/>
    </source>
</evidence>
<feature type="domain" description="Copper amine oxidase-like N-terminal" evidence="2">
    <location>
        <begin position="26"/>
        <end position="82"/>
    </location>
</feature>
<feature type="signal peptide" evidence="1">
    <location>
        <begin position="1"/>
        <end position="23"/>
    </location>
</feature>
<dbReference type="InterPro" id="IPR012854">
    <property type="entry name" value="Cu_amine_oxidase-like_N"/>
</dbReference>
<evidence type="ECO:0000259" key="2">
    <source>
        <dbReference type="Pfam" id="PF07833"/>
    </source>
</evidence>
<gene>
    <name evidence="3" type="ORF">NAG76_19320</name>
</gene>
<dbReference type="KEGG" id="plig:NAG76_19320"/>
<dbReference type="Pfam" id="PF07833">
    <property type="entry name" value="Cu_amine_oxidN1"/>
    <property type="match status" value="1"/>
</dbReference>
<keyword evidence="1" id="KW-0732">Signal</keyword>
<proteinExistence type="predicted"/>
<protein>
    <submittedName>
        <fullName evidence="3">Copper amine oxidase N-terminal domain-containing protein</fullName>
    </submittedName>
</protein>
<feature type="chain" id="PRO_5039921174" evidence="1">
    <location>
        <begin position="24"/>
        <end position="247"/>
    </location>
</feature>
<accession>A0A9J6ZCP2</accession>
<reference evidence="3" key="1">
    <citation type="submission" date="2022-05" db="EMBL/GenBank/DDBJ databases">
        <title>Novel bacterial taxa in a minimal lignocellulolytic consortium and its capacity to transform plastics disclosed by genome-resolved metagenomics.</title>
        <authorList>
            <person name="Rodriguez C.A.D."/>
            <person name="Diaz-Garcia L."/>
            <person name="Herrera K."/>
            <person name="Tarazona N.A."/>
            <person name="Sproer C."/>
            <person name="Overmann J."/>
            <person name="Jimenez D.J."/>
        </authorList>
    </citation>
    <scope>NUCLEOTIDE SEQUENCE</scope>
    <source>
        <strain evidence="3">MAG5</strain>
    </source>
</reference>